<dbReference type="InterPro" id="IPR026341">
    <property type="entry name" value="T9SS_type_B"/>
</dbReference>
<keyword evidence="2" id="KW-1185">Reference proteome</keyword>
<gene>
    <name evidence="1" type="ORF">SAMN05444355_11627</name>
</gene>
<dbReference type="EMBL" id="FOFZ01000016">
    <property type="protein sequence ID" value="SER59134.1"/>
    <property type="molecule type" value="Genomic_DNA"/>
</dbReference>
<organism evidence="1 2">
    <name type="scientific">Flavobacterium frigoris</name>
    <dbReference type="NCBI Taxonomy" id="229204"/>
    <lineage>
        <taxon>Bacteria</taxon>
        <taxon>Pseudomonadati</taxon>
        <taxon>Bacteroidota</taxon>
        <taxon>Flavobacteriia</taxon>
        <taxon>Flavobacteriales</taxon>
        <taxon>Flavobacteriaceae</taxon>
        <taxon>Flavobacterium</taxon>
    </lineage>
</organism>
<name>A0A1H9QF82_FLAFI</name>
<evidence type="ECO:0000313" key="1">
    <source>
        <dbReference type="EMBL" id="SER59134.1"/>
    </source>
</evidence>
<evidence type="ECO:0000313" key="2">
    <source>
        <dbReference type="Proteomes" id="UP000183658"/>
    </source>
</evidence>
<proteinExistence type="predicted"/>
<dbReference type="InterPro" id="IPR049804">
    <property type="entry name" value="Choice_anch_L"/>
</dbReference>
<dbReference type="Pfam" id="PF13585">
    <property type="entry name" value="CHU_C"/>
    <property type="match status" value="1"/>
</dbReference>
<dbReference type="NCBIfam" id="TIGR04131">
    <property type="entry name" value="Bac_Flav_CTERM"/>
    <property type="match status" value="1"/>
</dbReference>
<reference evidence="2" key="1">
    <citation type="submission" date="2016-10" db="EMBL/GenBank/DDBJ databases">
        <authorList>
            <person name="Varghese N."/>
            <person name="Submissions S."/>
        </authorList>
    </citation>
    <scope>NUCLEOTIDE SEQUENCE [LARGE SCALE GENOMIC DNA]</scope>
    <source>
        <strain evidence="2">DSM 15719</strain>
    </source>
</reference>
<dbReference type="Proteomes" id="UP000183658">
    <property type="component" value="Unassembled WGS sequence"/>
</dbReference>
<protein>
    <submittedName>
        <fullName evidence="1">Gliding motility-associated C-terminal domain-containing protein</fullName>
    </submittedName>
</protein>
<accession>A0A1H9QF82</accession>
<sequence length="1448" mass="157490">MAFNPICNYVYQILIYRKCFEMKKTVVLLILFFTIKNFSQSITVNTSSYTIPELVNKVLINSPCVSGTNVSSKTGSSFGSTNSIGYFENTNPNFPFKSGVVLTTGDVTKVPSPNNTILSDGNNSWTGDIDLENNLSSQSGIKINSINATYIEFDFQPKTPDFDFSFIFASEEYGVSQCKFSDAFAFLLKDITAGGTNHNIALIPNTNIPVSVETIRNSAYNTNCSSANVAFFGKFNGEGFGPAINFNGQTIEMLASATGLDITHTYRIKLVIADGGNNTGYDSAIFLNANSFNIGQDVLGLDYTIANNKAICPESSLPILSANGLSAGTTFLWKKEGIDFSPAQTGATLNLNLILPLIDSGIHKYSVSYTEPGCTAVTDDITVQITPSIGVLPTIPDIYVCDSGAASYDFDLTKNTKIILAGKNQKTTPTGILDDLPSGTNISYHLSNDDAANKIGQIANLHTIMSSESGKIIYARIESSTSYCFEIRSFSLLVVPSPIISSIVPDITLCARNNTDPSPHAIFDLTNHKNLILGSQDISYNILSFHSSNNGANTNTDVIILNPKNELFTSEVTLWVRVQNISNPECFVTASFQLIVTPIPQVDLLPDVLVCDNYILPVLTKNGAQYWTGTNGTGTQLFAGNSIAASATLYVFNESETCTSQHSFKVTIASVSTVSPTSSSYCSVYKLPVLPYGKYFTKSGGQHTTGNTELETGSLINSAGPNTIYVWYENTTIIPNCSQEAIFTITIIPFVTLPNYKNQFGCSSYTLPVDPNGGIYYSGTNKGLPIIPAGTVIIATTPIYVFKETATSPTNCSSEKTFTVYIGLDDINHPGDVNSCSTYILPSLLAGEYRTAPLGGGTQLPANTAIKATTTLWFYVPGESCTDNLEFTITVNITPLPIIKDTDPQCDMYYLPAVDHSGDYYTGPLGTGEVRPVGFQITSTQRMYFYDKAVTGPCYVEENFLITINSSPKIDAKPVEVVQCGRAYILDDLNIGEYYEFPGGPTPANPVLPPGYELTSSKTIYVYAEAIAPNTCISEYSIFVLVTMVNEIEDQYACDSYALPAIIGLGDYYTATGGPHGAGMKLSIPYAPITTTTRLYLFAEDNNRVYCSDEDDFNIIIYNSPKITPITPIIRCESYVLPPFIAPISNYYSQPGAGGNANLEKFPGDIITSSTTIYAYAAVGTLATILCPDEKPMVITITAKPQPILNVPPICHDFKTGLITNSFITTGYDAPRYAFEWKKEDGTLVSTSSSLSTNQPGNYSVTVTDLSIFSCPSDLVLFSVFESLPPKSISYTIEGWFTDNQTITITAIPTLGDEKNFLYSIDRSSPQASNIFTNLTPGIHEITISDSNGCGSTTPLVFKVIYAPKFFTPNGDGYNDTWNITDMPDQEKPNLFIFDRYGALLKQLKPNGAGWDGNLNGRPLPADDYWFYISYTENGVLKEYKSHFSLKR</sequence>
<dbReference type="NCBIfam" id="NF038133">
    <property type="entry name" value="choice_anch_L"/>
    <property type="match status" value="1"/>
</dbReference>